<dbReference type="PROSITE" id="PS50088">
    <property type="entry name" value="ANK_REPEAT"/>
    <property type="match status" value="1"/>
</dbReference>
<dbReference type="Pfam" id="PF12796">
    <property type="entry name" value="Ank_2"/>
    <property type="match status" value="1"/>
</dbReference>
<sequence>MAPFLALPNELLITIAEELLQLPTNTSPWSIEDLPPHRASDYTPDHKRWRRIRGPHRLNGLLRTCRRLYGIVGLMMWQDDAIGGGSAGLKWAAHLGDVKLAKFALELHPYVPQISINDTRFVKFPDLNDDGEVDYATTVEGCATPLHWAARRGLDDMVQFLLSAGARIHVGCLGICKCRSVAKLPRNVVNCWTPMHLAVCGGHLSTLKLLMSQRPPEEWPEMVVGPTALYSALHSAAARGDREIVEYLLSKPKPAWYSAYSDCTGSEPLHYVALCKSADRKAVRWVIERLFLERVKHRKFHFDSSVNNDDKTWFMAAIEQKNYFVAEEIFRRSYSEDFLKALGISVECPELNAHQNEPRDQEQTKPALEFSALSRSHFLNIIGGKDEAPMLFLRMFRLANCLYDLESVVAGPEAEFIRLMLELAKLVVATRDWDSNLEDERQQDAVIAPSGS</sequence>
<dbReference type="SMART" id="SM00248">
    <property type="entry name" value="ANK"/>
    <property type="match status" value="3"/>
</dbReference>
<dbReference type="InterPro" id="IPR036770">
    <property type="entry name" value="Ankyrin_rpt-contain_sf"/>
</dbReference>
<accession>A0AA40CJD1</accession>
<evidence type="ECO:0000256" key="2">
    <source>
        <dbReference type="ARBA" id="ARBA00022737"/>
    </source>
</evidence>
<evidence type="ECO:0000313" key="5">
    <source>
        <dbReference type="EMBL" id="KAK0639713.1"/>
    </source>
</evidence>
<name>A0AA40CJD1_9PEZI</name>
<protein>
    <recommendedName>
        <fullName evidence="1">protein S-acyltransferase</fullName>
        <ecNumber evidence="1">2.3.1.225</ecNumber>
    </recommendedName>
</protein>
<keyword evidence="2" id="KW-0677">Repeat</keyword>
<reference evidence="5" key="1">
    <citation type="submission" date="2023-06" db="EMBL/GenBank/DDBJ databases">
        <title>Genome-scale phylogeny and comparative genomics of the fungal order Sordariales.</title>
        <authorList>
            <consortium name="Lawrence Berkeley National Laboratory"/>
            <person name="Hensen N."/>
            <person name="Bonometti L."/>
            <person name="Westerberg I."/>
            <person name="Brannstrom I.O."/>
            <person name="Guillou S."/>
            <person name="Cros-Aarteil S."/>
            <person name="Calhoun S."/>
            <person name="Haridas S."/>
            <person name="Kuo A."/>
            <person name="Mondo S."/>
            <person name="Pangilinan J."/>
            <person name="Riley R."/>
            <person name="Labutti K."/>
            <person name="Andreopoulos B."/>
            <person name="Lipzen A."/>
            <person name="Chen C."/>
            <person name="Yanf M."/>
            <person name="Daum C."/>
            <person name="Ng V."/>
            <person name="Clum A."/>
            <person name="Steindorff A."/>
            <person name="Ohm R."/>
            <person name="Martin F."/>
            <person name="Silar P."/>
            <person name="Natvig D."/>
            <person name="Lalanne C."/>
            <person name="Gautier V."/>
            <person name="Ament-Velasquez S.L."/>
            <person name="Kruys A."/>
            <person name="Hutchinson M.I."/>
            <person name="Powell A.J."/>
            <person name="Barry K."/>
            <person name="Miller A.N."/>
            <person name="Grigoriev I.V."/>
            <person name="Debuchy R."/>
            <person name="Gladieux P."/>
            <person name="Thoren M.H."/>
            <person name="Johannesson H."/>
        </authorList>
    </citation>
    <scope>NUCLEOTIDE SEQUENCE</scope>
    <source>
        <strain evidence="5">SMH2532-1</strain>
    </source>
</reference>
<dbReference type="PANTHER" id="PTHR24161">
    <property type="entry name" value="ANK_REP_REGION DOMAIN-CONTAINING PROTEIN-RELATED"/>
    <property type="match status" value="1"/>
</dbReference>
<dbReference type="PROSITE" id="PS50297">
    <property type="entry name" value="ANK_REP_REGION"/>
    <property type="match status" value="1"/>
</dbReference>
<keyword evidence="6" id="KW-1185">Reference proteome</keyword>
<dbReference type="Gene3D" id="1.25.40.20">
    <property type="entry name" value="Ankyrin repeat-containing domain"/>
    <property type="match status" value="2"/>
</dbReference>
<dbReference type="GO" id="GO:0019706">
    <property type="term" value="F:protein-cysteine S-palmitoyltransferase activity"/>
    <property type="evidence" value="ECO:0007669"/>
    <property type="project" value="UniProtKB-EC"/>
</dbReference>
<evidence type="ECO:0000256" key="1">
    <source>
        <dbReference type="ARBA" id="ARBA00012210"/>
    </source>
</evidence>
<dbReference type="AlphaFoldDB" id="A0AA40CJD1"/>
<evidence type="ECO:0000313" key="6">
    <source>
        <dbReference type="Proteomes" id="UP001174936"/>
    </source>
</evidence>
<dbReference type="Proteomes" id="UP001174936">
    <property type="component" value="Unassembled WGS sequence"/>
</dbReference>
<dbReference type="SUPFAM" id="SSF48403">
    <property type="entry name" value="Ankyrin repeat"/>
    <property type="match status" value="1"/>
</dbReference>
<organism evidence="5 6">
    <name type="scientific">Cercophora newfieldiana</name>
    <dbReference type="NCBI Taxonomy" id="92897"/>
    <lineage>
        <taxon>Eukaryota</taxon>
        <taxon>Fungi</taxon>
        <taxon>Dikarya</taxon>
        <taxon>Ascomycota</taxon>
        <taxon>Pezizomycotina</taxon>
        <taxon>Sordariomycetes</taxon>
        <taxon>Sordariomycetidae</taxon>
        <taxon>Sordariales</taxon>
        <taxon>Lasiosphaeriaceae</taxon>
        <taxon>Cercophora</taxon>
    </lineage>
</organism>
<dbReference type="EMBL" id="JAULSV010000007">
    <property type="protein sequence ID" value="KAK0639713.1"/>
    <property type="molecule type" value="Genomic_DNA"/>
</dbReference>
<dbReference type="Pfam" id="PF00023">
    <property type="entry name" value="Ank"/>
    <property type="match status" value="1"/>
</dbReference>
<dbReference type="PANTHER" id="PTHR24161:SF85">
    <property type="entry name" value="PALMITOYLTRANSFERASE HIP14"/>
    <property type="match status" value="1"/>
</dbReference>
<evidence type="ECO:0000256" key="3">
    <source>
        <dbReference type="ARBA" id="ARBA00023043"/>
    </source>
</evidence>
<proteinExistence type="predicted"/>
<comment type="caution">
    <text evidence="5">The sequence shown here is derived from an EMBL/GenBank/DDBJ whole genome shotgun (WGS) entry which is preliminary data.</text>
</comment>
<dbReference type="InterPro" id="IPR002110">
    <property type="entry name" value="Ankyrin_rpt"/>
</dbReference>
<gene>
    <name evidence="5" type="ORF">B0T16DRAFT_518772</name>
</gene>
<evidence type="ECO:0000256" key="4">
    <source>
        <dbReference type="PROSITE-ProRule" id="PRU00023"/>
    </source>
</evidence>
<feature type="repeat" description="ANK" evidence="4">
    <location>
        <begin position="141"/>
        <end position="170"/>
    </location>
</feature>
<dbReference type="EC" id="2.3.1.225" evidence="1"/>
<keyword evidence="3 4" id="KW-0040">ANK repeat</keyword>